<accession>A0AAJ3DKT3</accession>
<evidence type="ECO:0000313" key="4">
    <source>
        <dbReference type="EMBL" id="NES30199.1"/>
    </source>
</evidence>
<evidence type="ECO:0000313" key="6">
    <source>
        <dbReference type="Proteomes" id="UP000402241"/>
    </source>
</evidence>
<evidence type="ECO:0000313" key="5">
    <source>
        <dbReference type="EMBL" id="QGL47030.1"/>
    </source>
</evidence>
<dbReference type="InterPro" id="IPR029069">
    <property type="entry name" value="HotDog_dom_sf"/>
</dbReference>
<feature type="domain" description="Peroxisomal multifunctional enzyme type 2-like N-terminal" evidence="3">
    <location>
        <begin position="19"/>
        <end position="144"/>
    </location>
</feature>
<dbReference type="GO" id="GO:0003857">
    <property type="term" value="F:(3S)-3-hydroxyacyl-CoA dehydrogenase (NAD+) activity"/>
    <property type="evidence" value="ECO:0007669"/>
    <property type="project" value="TreeGrafter"/>
</dbReference>
<feature type="domain" description="MaoC-like" evidence="2">
    <location>
        <begin position="160"/>
        <end position="267"/>
    </location>
</feature>
<dbReference type="GO" id="GO:0004300">
    <property type="term" value="F:enoyl-CoA hydratase activity"/>
    <property type="evidence" value="ECO:0007669"/>
    <property type="project" value="TreeGrafter"/>
</dbReference>
<dbReference type="InterPro" id="IPR002539">
    <property type="entry name" value="MaoC-like_dom"/>
</dbReference>
<dbReference type="Pfam" id="PF22622">
    <property type="entry name" value="MFE-2_hydrat-2_N"/>
    <property type="match status" value="1"/>
</dbReference>
<dbReference type="AlphaFoldDB" id="A0AAJ3DKT3"/>
<organism evidence="4 7">
    <name type="scientific">Micromonospora terminaliae</name>
    <dbReference type="NCBI Taxonomy" id="1914461"/>
    <lineage>
        <taxon>Bacteria</taxon>
        <taxon>Bacillati</taxon>
        <taxon>Actinomycetota</taxon>
        <taxon>Actinomycetes</taxon>
        <taxon>Micromonosporales</taxon>
        <taxon>Micromonosporaceae</taxon>
        <taxon>Micromonospora</taxon>
    </lineage>
</organism>
<proteinExistence type="inferred from homology"/>
<sequence>MSLDHSLVGVPGEPRERSWTSTDALLYALGVGAGLGDPLRELEFTTENSEGIEQKVLPTYGVVIAQIPPARSIGDFDRAQLVLAEQYVELHQPLPVCGTVFTSSTVTGMYDKGSGALVEFESVAVDPATGEPLITTRSGMFIRGQGGFGGDRGTSTPWAPPDRDPDHTVVECTRPEQALLYRLSGDRNPLHADPRFAARGGFSRPILHGPCTFGFTGRVLLHELCGSDPARFVAMSGRFTAPVVPGESLVVSIWRGDDGAAVFRTAKRDGTVVIDRGRMSYRVPSESPASS</sequence>
<dbReference type="EMBL" id="JAAHBZ010000010">
    <property type="protein sequence ID" value="NES30199.1"/>
    <property type="molecule type" value="Genomic_DNA"/>
</dbReference>
<reference evidence="5 6" key="1">
    <citation type="submission" date="2019-10" db="EMBL/GenBank/DDBJ databases">
        <title>Genome Sequence of Micromonospora terminaliae DSM 101760.</title>
        <authorList>
            <person name="Guo L."/>
        </authorList>
    </citation>
    <scope>NUCLEOTIDE SEQUENCE [LARGE SCALE GENOMIC DNA]</scope>
    <source>
        <strain evidence="5 6">DSM 101760</strain>
    </source>
</reference>
<dbReference type="Proteomes" id="UP000477779">
    <property type="component" value="Unassembled WGS sequence"/>
</dbReference>
<reference evidence="4 7" key="2">
    <citation type="submission" date="2020-02" db="EMBL/GenBank/DDBJ databases">
        <title>WGS of Micromonospora spp. isolated from hot spring.</title>
        <authorList>
            <person name="Thawai C."/>
        </authorList>
    </citation>
    <scope>NUCLEOTIDE SEQUENCE [LARGE SCALE GENOMIC DNA]</scope>
    <source>
        <strain evidence="4 7">TMS7</strain>
    </source>
</reference>
<comment type="similarity">
    <text evidence="1">Belongs to the enoyl-CoA hydratase/isomerase family.</text>
</comment>
<dbReference type="SUPFAM" id="SSF54637">
    <property type="entry name" value="Thioesterase/thiol ester dehydrase-isomerase"/>
    <property type="match status" value="2"/>
</dbReference>
<name>A0AAJ3DKT3_9ACTN</name>
<dbReference type="PANTHER" id="PTHR13078">
    <property type="entry name" value="PEROXISOMAL MULTIFUNCTIONAL ENZYME TYPE 2-RELATED"/>
    <property type="match status" value="1"/>
</dbReference>
<keyword evidence="6" id="KW-1185">Reference proteome</keyword>
<dbReference type="GO" id="GO:0044594">
    <property type="term" value="F:17-beta-hydroxysteroid dehydrogenase (NAD+) activity"/>
    <property type="evidence" value="ECO:0007669"/>
    <property type="project" value="TreeGrafter"/>
</dbReference>
<gene>
    <name evidence="4" type="ORF">G3561_21945</name>
    <name evidence="5" type="ORF">GCE86_08165</name>
</gene>
<evidence type="ECO:0000313" key="7">
    <source>
        <dbReference type="Proteomes" id="UP000477779"/>
    </source>
</evidence>
<dbReference type="EMBL" id="CP045309">
    <property type="protein sequence ID" value="QGL47030.1"/>
    <property type="molecule type" value="Genomic_DNA"/>
</dbReference>
<dbReference type="CDD" id="cd03448">
    <property type="entry name" value="HDE_HSD"/>
    <property type="match status" value="1"/>
</dbReference>
<dbReference type="InterPro" id="IPR054357">
    <property type="entry name" value="MFE-2_N"/>
</dbReference>
<evidence type="ECO:0000259" key="2">
    <source>
        <dbReference type="Pfam" id="PF01575"/>
    </source>
</evidence>
<dbReference type="Pfam" id="PF01575">
    <property type="entry name" value="MaoC_dehydratas"/>
    <property type="match status" value="1"/>
</dbReference>
<dbReference type="GO" id="GO:0006635">
    <property type="term" value="P:fatty acid beta-oxidation"/>
    <property type="evidence" value="ECO:0007669"/>
    <property type="project" value="TreeGrafter"/>
</dbReference>
<dbReference type="RefSeq" id="WP_154226374.1">
    <property type="nucleotide sequence ID" value="NZ_CP045309.1"/>
</dbReference>
<dbReference type="Proteomes" id="UP000402241">
    <property type="component" value="Chromosome"/>
</dbReference>
<evidence type="ECO:0000259" key="3">
    <source>
        <dbReference type="Pfam" id="PF22622"/>
    </source>
</evidence>
<protein>
    <submittedName>
        <fullName evidence="4">Enoyl-CoA hydratase</fullName>
    </submittedName>
</protein>
<dbReference type="Gene3D" id="3.10.129.10">
    <property type="entry name" value="Hotdog Thioesterase"/>
    <property type="match status" value="1"/>
</dbReference>
<evidence type="ECO:0000256" key="1">
    <source>
        <dbReference type="ARBA" id="ARBA00005254"/>
    </source>
</evidence>
<dbReference type="PANTHER" id="PTHR13078:SF56">
    <property type="entry name" value="PEROXISOMAL MULTIFUNCTIONAL ENZYME TYPE 2"/>
    <property type="match status" value="1"/>
</dbReference>